<protein>
    <submittedName>
        <fullName evidence="2">Uncharacterized protein</fullName>
    </submittedName>
</protein>
<feature type="compositionally biased region" description="Low complexity" evidence="1">
    <location>
        <begin position="188"/>
        <end position="203"/>
    </location>
</feature>
<feature type="compositionally biased region" description="Pro residues" evidence="1">
    <location>
        <begin position="165"/>
        <end position="187"/>
    </location>
</feature>
<proteinExistence type="predicted"/>
<dbReference type="EMBL" id="JAYMGO010000003">
    <property type="protein sequence ID" value="KAL1279249.1"/>
    <property type="molecule type" value="Genomic_DNA"/>
</dbReference>
<dbReference type="Proteomes" id="UP001558613">
    <property type="component" value="Unassembled WGS sequence"/>
</dbReference>
<feature type="compositionally biased region" description="Polar residues" evidence="1">
    <location>
        <begin position="98"/>
        <end position="123"/>
    </location>
</feature>
<reference evidence="2 3" key="1">
    <citation type="submission" date="2023-09" db="EMBL/GenBank/DDBJ databases">
        <authorList>
            <person name="Wang M."/>
        </authorList>
    </citation>
    <scope>NUCLEOTIDE SEQUENCE [LARGE SCALE GENOMIC DNA]</scope>
    <source>
        <strain evidence="2">GT-2023</strain>
        <tissue evidence="2">Liver</tissue>
    </source>
</reference>
<organism evidence="2 3">
    <name type="scientific">Cirrhinus molitorella</name>
    <name type="common">mud carp</name>
    <dbReference type="NCBI Taxonomy" id="172907"/>
    <lineage>
        <taxon>Eukaryota</taxon>
        <taxon>Metazoa</taxon>
        <taxon>Chordata</taxon>
        <taxon>Craniata</taxon>
        <taxon>Vertebrata</taxon>
        <taxon>Euteleostomi</taxon>
        <taxon>Actinopterygii</taxon>
        <taxon>Neopterygii</taxon>
        <taxon>Teleostei</taxon>
        <taxon>Ostariophysi</taxon>
        <taxon>Cypriniformes</taxon>
        <taxon>Cyprinidae</taxon>
        <taxon>Labeoninae</taxon>
        <taxon>Labeonini</taxon>
        <taxon>Cirrhinus</taxon>
    </lineage>
</organism>
<gene>
    <name evidence="2" type="ORF">QQF64_025922</name>
</gene>
<evidence type="ECO:0000313" key="2">
    <source>
        <dbReference type="EMBL" id="KAL1279249.1"/>
    </source>
</evidence>
<comment type="caution">
    <text evidence="2">The sequence shown here is derived from an EMBL/GenBank/DDBJ whole genome shotgun (WGS) entry which is preliminary data.</text>
</comment>
<keyword evidence="3" id="KW-1185">Reference proteome</keyword>
<feature type="region of interest" description="Disordered" evidence="1">
    <location>
        <begin position="85"/>
        <end position="250"/>
    </location>
</feature>
<evidence type="ECO:0000313" key="3">
    <source>
        <dbReference type="Proteomes" id="UP001558613"/>
    </source>
</evidence>
<evidence type="ECO:0000256" key="1">
    <source>
        <dbReference type="SAM" id="MobiDB-lite"/>
    </source>
</evidence>
<name>A0ABR3NQP7_9TELE</name>
<feature type="region of interest" description="Disordered" evidence="1">
    <location>
        <begin position="1"/>
        <end position="39"/>
    </location>
</feature>
<sequence length="279" mass="31630">MFQLCQATSPAKKASGQRSEKQGSSKQVMLQEIVRPDSRERLEELELNPVEQDPQLEQSVSQIRNSVSLQEVELVELRELALSHAISSERSGPALHNTRPQQPTTHRCVSTTAATPHSDNTGQRPPKGPQRSSEPQEDERRTPSSPPKKARATTTPQPVRYFHPGPKPGSGFPPQPRPGHPPQPPQPALYYQPTPQQLRPQQQDSLSWDQHQHNHRRPRAAPARNNSIRTEQQLGPPPQPHRPEWQEQRSYATALQEPNHTNLVEIKDQLRLICTWLEQ</sequence>
<accession>A0ABR3NQP7</accession>